<feature type="region of interest" description="Disordered" evidence="12">
    <location>
        <begin position="152"/>
        <end position="180"/>
    </location>
</feature>
<dbReference type="PANTHER" id="PTHR12413:SF1">
    <property type="entry name" value="DOLICHYL PYROPHOSPHATE MAN9GLCNAC2 ALPHA-1,3-GLUCOSYLTRANSFERASE"/>
    <property type="match status" value="1"/>
</dbReference>
<dbReference type="Proteomes" id="UP000221165">
    <property type="component" value="Unassembled WGS sequence"/>
</dbReference>
<dbReference type="OrthoDB" id="334012at2759"/>
<dbReference type="AlphaFoldDB" id="A0A2C6KWE6"/>
<dbReference type="InterPro" id="IPR004856">
    <property type="entry name" value="Glyco_trans_ALG6/ALG8"/>
</dbReference>
<feature type="compositionally biased region" description="Low complexity" evidence="12">
    <location>
        <begin position="704"/>
        <end position="713"/>
    </location>
</feature>
<evidence type="ECO:0000256" key="5">
    <source>
        <dbReference type="ARBA" id="ARBA00022676"/>
    </source>
</evidence>
<feature type="region of interest" description="Disordered" evidence="12">
    <location>
        <begin position="490"/>
        <end position="536"/>
    </location>
</feature>
<comment type="pathway">
    <text evidence="2">Protein modification; protein glycosylation.</text>
</comment>
<dbReference type="EC" id="2.4.1.267" evidence="4"/>
<keyword evidence="15" id="KW-1185">Reference proteome</keyword>
<feature type="compositionally biased region" description="Basic and acidic residues" evidence="12">
    <location>
        <begin position="525"/>
        <end position="536"/>
    </location>
</feature>
<dbReference type="PANTHER" id="PTHR12413">
    <property type="entry name" value="DOLICHYL GLYCOSYLTRANSFERASE"/>
    <property type="match status" value="1"/>
</dbReference>
<feature type="region of interest" description="Disordered" evidence="12">
    <location>
        <begin position="693"/>
        <end position="713"/>
    </location>
</feature>
<evidence type="ECO:0000256" key="2">
    <source>
        <dbReference type="ARBA" id="ARBA00004922"/>
    </source>
</evidence>
<proteinExistence type="inferred from homology"/>
<feature type="compositionally biased region" description="Basic and acidic residues" evidence="12">
    <location>
        <begin position="308"/>
        <end position="318"/>
    </location>
</feature>
<evidence type="ECO:0000256" key="13">
    <source>
        <dbReference type="SAM" id="Phobius"/>
    </source>
</evidence>
<evidence type="ECO:0000256" key="6">
    <source>
        <dbReference type="ARBA" id="ARBA00022679"/>
    </source>
</evidence>
<evidence type="ECO:0000256" key="9">
    <source>
        <dbReference type="ARBA" id="ARBA00022989"/>
    </source>
</evidence>
<evidence type="ECO:0000256" key="8">
    <source>
        <dbReference type="ARBA" id="ARBA00022824"/>
    </source>
</evidence>
<feature type="compositionally biased region" description="Basic and acidic residues" evidence="12">
    <location>
        <begin position="499"/>
        <end position="517"/>
    </location>
</feature>
<protein>
    <recommendedName>
        <fullName evidence="4">dolichyl-P-Glc:Man9GlcNAc2-PP-dolichol alpha-1,3-glucosyltransferase</fullName>
        <ecNumber evidence="4">2.4.1.267</ecNumber>
    </recommendedName>
    <alternativeName>
        <fullName evidence="11">Dol-P-Glc:Man(9)GlcNAc(2)-PP-Dol alpha-1,3-glucosyltransferase</fullName>
    </alternativeName>
</protein>
<evidence type="ECO:0000256" key="12">
    <source>
        <dbReference type="SAM" id="MobiDB-lite"/>
    </source>
</evidence>
<dbReference type="RefSeq" id="XP_067921976.1">
    <property type="nucleotide sequence ID" value="XM_068066051.1"/>
</dbReference>
<evidence type="ECO:0000256" key="7">
    <source>
        <dbReference type="ARBA" id="ARBA00022692"/>
    </source>
</evidence>
<evidence type="ECO:0000256" key="11">
    <source>
        <dbReference type="ARBA" id="ARBA00032921"/>
    </source>
</evidence>
<dbReference type="EMBL" id="MIGC01002900">
    <property type="protein sequence ID" value="PHJ20286.1"/>
    <property type="molecule type" value="Genomic_DNA"/>
</dbReference>
<dbReference type="UniPathway" id="UPA00378"/>
<evidence type="ECO:0000313" key="15">
    <source>
        <dbReference type="Proteomes" id="UP000221165"/>
    </source>
</evidence>
<keyword evidence="5" id="KW-0328">Glycosyltransferase</keyword>
<evidence type="ECO:0000313" key="14">
    <source>
        <dbReference type="EMBL" id="PHJ20286.1"/>
    </source>
</evidence>
<keyword evidence="6 14" id="KW-0808">Transferase</keyword>
<dbReference type="GO" id="GO:0042281">
    <property type="term" value="F:dolichyl pyrophosphate Man9GlcNAc2 alpha-1,3-glucosyltransferase activity"/>
    <property type="evidence" value="ECO:0007669"/>
    <property type="project" value="UniProtKB-EC"/>
</dbReference>
<organism evidence="14 15">
    <name type="scientific">Cystoisospora suis</name>
    <dbReference type="NCBI Taxonomy" id="483139"/>
    <lineage>
        <taxon>Eukaryota</taxon>
        <taxon>Sar</taxon>
        <taxon>Alveolata</taxon>
        <taxon>Apicomplexa</taxon>
        <taxon>Conoidasida</taxon>
        <taxon>Coccidia</taxon>
        <taxon>Eucoccidiorida</taxon>
        <taxon>Eimeriorina</taxon>
        <taxon>Sarcocystidae</taxon>
        <taxon>Cystoisospora</taxon>
    </lineage>
</organism>
<evidence type="ECO:0000256" key="3">
    <source>
        <dbReference type="ARBA" id="ARBA00008715"/>
    </source>
</evidence>
<evidence type="ECO:0000256" key="10">
    <source>
        <dbReference type="ARBA" id="ARBA00023136"/>
    </source>
</evidence>
<feature type="transmembrane region" description="Helical" evidence="13">
    <location>
        <begin position="862"/>
        <end position="883"/>
    </location>
</feature>
<feature type="compositionally biased region" description="Basic and acidic residues" evidence="12">
    <location>
        <begin position="249"/>
        <end position="266"/>
    </location>
</feature>
<feature type="transmembrane region" description="Helical" evidence="13">
    <location>
        <begin position="1033"/>
        <end position="1051"/>
    </location>
</feature>
<accession>A0A2C6KWE6</accession>
<dbReference type="Pfam" id="PF03155">
    <property type="entry name" value="Alg6_Alg8"/>
    <property type="match status" value="2"/>
</dbReference>
<feature type="region of interest" description="Disordered" evidence="12">
    <location>
        <begin position="299"/>
        <end position="318"/>
    </location>
</feature>
<evidence type="ECO:0000256" key="1">
    <source>
        <dbReference type="ARBA" id="ARBA00004477"/>
    </source>
</evidence>
<reference evidence="14 15" key="1">
    <citation type="journal article" date="2017" name="Int. J. Parasitol.">
        <title>The genome of the protozoan parasite Cystoisospora suis and a reverse vaccinology approach to identify vaccine candidates.</title>
        <authorList>
            <person name="Palmieri N."/>
            <person name="Shrestha A."/>
            <person name="Ruttkowski B."/>
            <person name="Beck T."/>
            <person name="Vogl C."/>
            <person name="Tomley F."/>
            <person name="Blake D.P."/>
            <person name="Joachim A."/>
        </authorList>
    </citation>
    <scope>NUCLEOTIDE SEQUENCE [LARGE SCALE GENOMIC DNA]</scope>
    <source>
        <strain evidence="14 15">Wien I</strain>
    </source>
</reference>
<feature type="compositionally biased region" description="Basic and acidic residues" evidence="12">
    <location>
        <begin position="152"/>
        <end position="170"/>
    </location>
</feature>
<keyword evidence="10 13" id="KW-0472">Membrane</keyword>
<comment type="subcellular location">
    <subcellularLocation>
        <location evidence="1">Endoplasmic reticulum membrane</location>
        <topology evidence="1">Multi-pass membrane protein</topology>
    </subcellularLocation>
</comment>
<keyword evidence="7 13" id="KW-0812">Transmembrane</keyword>
<feature type="region of interest" description="Disordered" evidence="12">
    <location>
        <begin position="927"/>
        <end position="991"/>
    </location>
</feature>
<sequence>MMKEDTTYCRLREERTFLSKEKEKRDSSPSSLPSFSLSDLTIFTSYASSPSLFSPASFSLPLSSSKCSSFSLPLHPRTQIFLTRILTELPQLKLHVSSVISSSLSSSCHPGKSSRDHLSSSSSFSCSSSSSQYPSLSFHAVRSVQEKERCVLGEGDESRERRGTSFRDVPKTSSYTLEEREEKVFITAERRANRHEEKEEEKKKVKSHGDILSAVLIKIPDGLEEAIAKQRNLTKRHTRDSEESSSSSTREEREREQEKGKEKEDERVTRLHVYGGFSLRVYIHLETLLSTVGITTPWHEEREEEEEKEKKKDEEREKASSSSILDSFFSHLFLDFSLEVYSDYPFTSPSIFFHRILYREDTEHLPKGELSSSAFLPLSEKIRNLALSEIAAEDKQRRDLSAGFLRELATPSSSSRIFLSFLDQVIRHLEETLSRFSFSFPENESLTHQVLGEEWTPSLSLVLLVRRLCSFITLVYIQLSRDGAFHEKITTSSQDEEKDLPHPVHEKNTRTEKKEKEEKEEEDERSSKGMDERRRQENGICSLTQESSAPFDHAHHHKPWRDSHLQENFSSDSSSSFSSSSPPYPSSSCLSCTSSPCLSFRERRRRRCPMICRLVRSSWRMRGACILFVWLAGVLLRASVGLYPYSGEGEIKTGYGDFEAQRHWMEIAFNLPISTWYTYGTCHHDDFHDDQPRHSHSVHHTNHTDSSSSSPYSSSSLSSSSSVAVSRHPKVVWWPLDYPPLSAFLAQFFSFFSFLSYPPSVLFWTWRLPPEEIKGKDISEGGIDIKKLTNGTSGNLVSSSSSSSPSYPSSSSSHLTSSSLSSLSPSFPASSSSSSSSSFSWLAEGLHYSSSSRGVEDSFFRVFMRWSVIACDLLLFFSLLFFFSSPRTLSEKREMKRKTERHPSTSRTFVSLHKEAFSVSSFFLGEERPPKERTDGQQQQEEERREFQSRGLDQRRSAESEEKEKKESPWKEEETDDERIGAKEKEKERRDTLFPSSSSFFSCGCPPEAKAILLPLILCFFSPPLLLVDHLHFQYNNVALSLVITAAAFILRHRDYLASI</sequence>
<gene>
    <name evidence="14" type="ORF">CSUI_005884</name>
</gene>
<comment type="caution">
    <text evidence="14">The sequence shown here is derived from an EMBL/GenBank/DDBJ whole genome shotgun (WGS) entry which is preliminary data.</text>
</comment>
<feature type="non-terminal residue" evidence="14">
    <location>
        <position position="1060"/>
    </location>
</feature>
<keyword evidence="8" id="KW-0256">Endoplasmic reticulum</keyword>
<feature type="region of interest" description="Disordered" evidence="12">
    <location>
        <begin position="230"/>
        <end position="266"/>
    </location>
</feature>
<dbReference type="GeneID" id="94429262"/>
<evidence type="ECO:0000256" key="4">
    <source>
        <dbReference type="ARBA" id="ARBA00011937"/>
    </source>
</evidence>
<feature type="region of interest" description="Disordered" evidence="12">
    <location>
        <begin position="188"/>
        <end position="207"/>
    </location>
</feature>
<comment type="similarity">
    <text evidence="3">Belongs to the ALG6/ALG8 glucosyltransferase family.</text>
</comment>
<name>A0A2C6KWE6_9APIC</name>
<dbReference type="VEuPathDB" id="ToxoDB:CSUI_005884"/>
<dbReference type="GO" id="GO:0005789">
    <property type="term" value="C:endoplasmic reticulum membrane"/>
    <property type="evidence" value="ECO:0007669"/>
    <property type="project" value="UniProtKB-SubCell"/>
</dbReference>
<keyword evidence="9 13" id="KW-1133">Transmembrane helix</keyword>